<name>V5B1Z4_9GAMM</name>
<gene>
    <name evidence="1" type="ORF">MGMO_171c00220</name>
</gene>
<sequence length="237" mass="27130">MHKLLIQSDRPQENNASRALDFFLDKDAAGFYEWHDWSPEKGLERLVFRLSKNPKYLQGHLERIYFCFQKQLDAPLYGALVDLLIVLNKSGDALSRRMIVGCRSRLTDTQFQALENYLESKHSSGTPLPFNRYSVFADGMLSTNALMHVTGNGNDKKYDPLTVARDYIEVSQLDEAAQVLEQAILEQPEWAELHTELLSLYRSTGDGPKFSRMYAELLGKQIILPPGWEQLKAFLVD</sequence>
<dbReference type="STRING" id="1116472.MGMO_171c00220"/>
<accession>V5B1Z4</accession>
<comment type="caution">
    <text evidence="1">The sequence shown here is derived from an EMBL/GenBank/DDBJ whole genome shotgun (WGS) entry which is preliminary data.</text>
</comment>
<dbReference type="EMBL" id="AYLO01000156">
    <property type="protein sequence ID" value="ESS67180.1"/>
    <property type="molecule type" value="Genomic_DNA"/>
</dbReference>
<dbReference type="Proteomes" id="UP000017842">
    <property type="component" value="Unassembled WGS sequence"/>
</dbReference>
<evidence type="ECO:0000313" key="2">
    <source>
        <dbReference type="Proteomes" id="UP000017842"/>
    </source>
</evidence>
<dbReference type="RefSeq" id="WP_023496449.1">
    <property type="nucleotide sequence ID" value="NZ_AYLO01000156.1"/>
</dbReference>
<proteinExistence type="predicted"/>
<dbReference type="OrthoDB" id="9181290at2"/>
<protein>
    <recommendedName>
        <fullName evidence="3">Tetratricopeptide repeat protein</fullName>
    </recommendedName>
</protein>
<reference evidence="1 2" key="1">
    <citation type="journal article" date="2013" name="Genome Announc.">
        <title>Draft Genome Sequence of the Methanotrophic Gammaproteobacterium Methyloglobulus morosus DSM 22980 Strain KoM1.</title>
        <authorList>
            <person name="Poehlein A."/>
            <person name="Deutzmann J.S."/>
            <person name="Daniel R."/>
            <person name="Simeonova D.D."/>
        </authorList>
    </citation>
    <scope>NUCLEOTIDE SEQUENCE [LARGE SCALE GENOMIC DNA]</scope>
    <source>
        <strain evidence="1 2">KoM1</strain>
    </source>
</reference>
<keyword evidence="2" id="KW-1185">Reference proteome</keyword>
<dbReference type="AlphaFoldDB" id="V5B1Z4"/>
<evidence type="ECO:0000313" key="1">
    <source>
        <dbReference type="EMBL" id="ESS67180.1"/>
    </source>
</evidence>
<dbReference type="eggNOG" id="COG3170">
    <property type="taxonomic scope" value="Bacteria"/>
</dbReference>
<evidence type="ECO:0008006" key="3">
    <source>
        <dbReference type="Google" id="ProtNLM"/>
    </source>
</evidence>
<organism evidence="1 2">
    <name type="scientific">Methyloglobulus morosus KoM1</name>
    <dbReference type="NCBI Taxonomy" id="1116472"/>
    <lineage>
        <taxon>Bacteria</taxon>
        <taxon>Pseudomonadati</taxon>
        <taxon>Pseudomonadota</taxon>
        <taxon>Gammaproteobacteria</taxon>
        <taxon>Methylococcales</taxon>
        <taxon>Methylococcaceae</taxon>
        <taxon>Methyloglobulus</taxon>
    </lineage>
</organism>